<proteinExistence type="predicted"/>
<dbReference type="PANTHER" id="PTHR31744:SF114">
    <property type="entry name" value="PROTEIN CUP-SHAPED COTYLEDON 2"/>
    <property type="match status" value="1"/>
</dbReference>
<reference evidence="7" key="1">
    <citation type="submission" date="2020-06" db="EMBL/GenBank/DDBJ databases">
        <authorList>
            <person name="Li T."/>
            <person name="Hu X."/>
            <person name="Zhang T."/>
            <person name="Song X."/>
            <person name="Zhang H."/>
            <person name="Dai N."/>
            <person name="Sheng W."/>
            <person name="Hou X."/>
            <person name="Wei L."/>
        </authorList>
    </citation>
    <scope>NUCLEOTIDE SEQUENCE</scope>
    <source>
        <strain evidence="7">KEN1</strain>
        <tissue evidence="7">Leaf</tissue>
    </source>
</reference>
<feature type="domain" description="NAC" evidence="6">
    <location>
        <begin position="16"/>
        <end position="169"/>
    </location>
</feature>
<dbReference type="InterPro" id="IPR003441">
    <property type="entry name" value="NAC-dom"/>
</dbReference>
<dbReference type="AlphaFoldDB" id="A0AAW2TPH2"/>
<organism evidence="7">
    <name type="scientific">Sesamum latifolium</name>
    <dbReference type="NCBI Taxonomy" id="2727402"/>
    <lineage>
        <taxon>Eukaryota</taxon>
        <taxon>Viridiplantae</taxon>
        <taxon>Streptophyta</taxon>
        <taxon>Embryophyta</taxon>
        <taxon>Tracheophyta</taxon>
        <taxon>Spermatophyta</taxon>
        <taxon>Magnoliopsida</taxon>
        <taxon>eudicotyledons</taxon>
        <taxon>Gunneridae</taxon>
        <taxon>Pentapetalae</taxon>
        <taxon>asterids</taxon>
        <taxon>lamiids</taxon>
        <taxon>Lamiales</taxon>
        <taxon>Pedaliaceae</taxon>
        <taxon>Sesamum</taxon>
    </lineage>
</organism>
<feature type="compositionally biased region" description="Basic and acidic residues" evidence="5">
    <location>
        <begin position="92"/>
        <end position="104"/>
    </location>
</feature>
<keyword evidence="3" id="KW-0804">Transcription</keyword>
<keyword evidence="2" id="KW-0238">DNA-binding</keyword>
<dbReference type="PANTHER" id="PTHR31744">
    <property type="entry name" value="PROTEIN CUP-SHAPED COTYLEDON 2-RELATED"/>
    <property type="match status" value="1"/>
</dbReference>
<reference evidence="7" key="2">
    <citation type="journal article" date="2024" name="Plant">
        <title>Genomic evolution and insights into agronomic trait innovations of Sesamum species.</title>
        <authorList>
            <person name="Miao H."/>
            <person name="Wang L."/>
            <person name="Qu L."/>
            <person name="Liu H."/>
            <person name="Sun Y."/>
            <person name="Le M."/>
            <person name="Wang Q."/>
            <person name="Wei S."/>
            <person name="Zheng Y."/>
            <person name="Lin W."/>
            <person name="Duan Y."/>
            <person name="Cao H."/>
            <person name="Xiong S."/>
            <person name="Wang X."/>
            <person name="Wei L."/>
            <person name="Li C."/>
            <person name="Ma Q."/>
            <person name="Ju M."/>
            <person name="Zhao R."/>
            <person name="Li G."/>
            <person name="Mu C."/>
            <person name="Tian Q."/>
            <person name="Mei H."/>
            <person name="Zhang T."/>
            <person name="Gao T."/>
            <person name="Zhang H."/>
        </authorList>
    </citation>
    <scope>NUCLEOTIDE SEQUENCE</scope>
    <source>
        <strain evidence="7">KEN1</strain>
    </source>
</reference>
<feature type="region of interest" description="Disordered" evidence="5">
    <location>
        <begin position="80"/>
        <end position="107"/>
    </location>
</feature>
<dbReference type="EMBL" id="JACGWN010000014">
    <property type="protein sequence ID" value="KAL0406776.1"/>
    <property type="molecule type" value="Genomic_DNA"/>
</dbReference>
<evidence type="ECO:0000259" key="6">
    <source>
        <dbReference type="PROSITE" id="PS51005"/>
    </source>
</evidence>
<accession>A0AAW2TPH2</accession>
<keyword evidence="4" id="KW-0539">Nucleus</keyword>
<evidence type="ECO:0000256" key="5">
    <source>
        <dbReference type="SAM" id="MobiDB-lite"/>
    </source>
</evidence>
<name>A0AAW2TPH2_9LAMI</name>
<gene>
    <name evidence="7" type="ORF">Slati_3991500</name>
</gene>
<dbReference type="PROSITE" id="PS51005">
    <property type="entry name" value="NAC"/>
    <property type="match status" value="1"/>
</dbReference>
<keyword evidence="1" id="KW-0805">Transcription regulation</keyword>
<dbReference type="Gene3D" id="2.170.150.80">
    <property type="entry name" value="NAC domain"/>
    <property type="match status" value="1"/>
</dbReference>
<evidence type="ECO:0000256" key="3">
    <source>
        <dbReference type="ARBA" id="ARBA00023163"/>
    </source>
</evidence>
<protein>
    <submittedName>
        <fullName evidence="7">Protein CUP-SHAPED COTYLEDON 2</fullName>
    </submittedName>
</protein>
<sequence>MENNHELIIRSEEASLPPGFRFHPTDEELISYYLLKKVLDSSFTTRAITQVDLNKSDPWNLPGTESEDGRERMVLLQPAGQEIPDGGEGEQGDGRRVLEGDGERQGGVQLEDVVAGGDEENPSFLQGRAPKGEKTNWVMHEYRLQGKLAYHHLSPNSQDEWVISRVFQKTAPGSSGGGAATKKRPSAAVDSSFISELMIASSSSVSLPPLLEPSAVDVDVSAKEHVPCFSTTEAPSFSENSLFELPPPPPSSSLSAVVHGVSSASLFAKHSVGVSAFPSLRSLQENLHLPNFFPAVAPPPMHGGGADQMPGYSSVGQWPALDNEKLCAGDLNCIWG</sequence>
<dbReference type="GO" id="GO:0003677">
    <property type="term" value="F:DNA binding"/>
    <property type="evidence" value="ECO:0007669"/>
    <property type="project" value="UniProtKB-KW"/>
</dbReference>
<evidence type="ECO:0000256" key="4">
    <source>
        <dbReference type="ARBA" id="ARBA00023242"/>
    </source>
</evidence>
<dbReference type="SUPFAM" id="SSF101941">
    <property type="entry name" value="NAC domain"/>
    <property type="match status" value="1"/>
</dbReference>
<dbReference type="InterPro" id="IPR036093">
    <property type="entry name" value="NAC_dom_sf"/>
</dbReference>
<evidence type="ECO:0000313" key="7">
    <source>
        <dbReference type="EMBL" id="KAL0406776.1"/>
    </source>
</evidence>
<dbReference type="GO" id="GO:0006355">
    <property type="term" value="P:regulation of DNA-templated transcription"/>
    <property type="evidence" value="ECO:0007669"/>
    <property type="project" value="InterPro"/>
</dbReference>
<evidence type="ECO:0000256" key="1">
    <source>
        <dbReference type="ARBA" id="ARBA00023015"/>
    </source>
</evidence>
<comment type="caution">
    <text evidence="7">The sequence shown here is derived from an EMBL/GenBank/DDBJ whole genome shotgun (WGS) entry which is preliminary data.</text>
</comment>
<dbReference type="Pfam" id="PF02365">
    <property type="entry name" value="NAM"/>
    <property type="match status" value="1"/>
</dbReference>
<evidence type="ECO:0000256" key="2">
    <source>
        <dbReference type="ARBA" id="ARBA00023125"/>
    </source>
</evidence>